<dbReference type="PANTHER" id="PTHR12411">
    <property type="entry name" value="CYSTEINE PROTEASE FAMILY C1-RELATED"/>
    <property type="match status" value="1"/>
</dbReference>
<dbReference type="Pfam" id="PF08246">
    <property type="entry name" value="Inhibitor_I29"/>
    <property type="match status" value="1"/>
</dbReference>
<evidence type="ECO:0000256" key="5">
    <source>
        <dbReference type="ARBA" id="ARBA00023145"/>
    </source>
</evidence>
<feature type="domain" description="Cathepsin propeptide inhibitor" evidence="9">
    <location>
        <begin position="28"/>
        <end position="88"/>
    </location>
</feature>
<protein>
    <submittedName>
        <fullName evidence="10">Cathepsin S, ortholog 1</fullName>
    </submittedName>
</protein>
<dbReference type="GO" id="GO:0006508">
    <property type="term" value="P:proteolysis"/>
    <property type="evidence" value="ECO:0007669"/>
    <property type="project" value="UniProtKB-KW"/>
</dbReference>
<dbReference type="InterPro" id="IPR000668">
    <property type="entry name" value="Peptidase_C1A_C"/>
</dbReference>
<dbReference type="InterPro" id="IPR025661">
    <property type="entry name" value="Pept_asp_AS"/>
</dbReference>
<sequence length="331" mass="37127">HRMHLFYLVLIVAFPACCLSSFTLNQAWKEWRVKHEKYYEDKAEVSFRRALWEKNLMKIWKHNQETAAGIHSFTLGLNHLADMTADEVNKKLNGLKPEDLSTVRNVTLKKLSNMNIPQTVDWREHGLVSSVQNQGMCGSCWAFSSVGALEGQMSKRTGVLVQLSPQNLVDCSVTDGNHGCKGGYISKSYSYIIRNQGIDSEQFYPYEHQNGICRYSVKGKAGYCSNFHILPRGDEKMLQSVVATEGPVAVAVNAMLPSFHLYRGGIYNDPKCNPNSINHAVLVVGYGTDKGQDYWLVKNSWGESWGEGGYIRIARNNNACGIATFAIYPTI</sequence>
<dbReference type="InterPro" id="IPR025660">
    <property type="entry name" value="Pept_his_AS"/>
</dbReference>
<keyword evidence="6" id="KW-1015">Disulfide bond</keyword>
<dbReference type="Ensembl" id="ENSNMLT00000005092.1">
    <property type="protein sequence ID" value="ENSNMLP00000004443.1"/>
    <property type="gene ID" value="ENSNMLG00000003279.1"/>
</dbReference>
<dbReference type="InterPro" id="IPR013201">
    <property type="entry name" value="Prot_inhib_I29"/>
</dbReference>
<name>A0A8C6SCJ7_9GOBI</name>
<dbReference type="SUPFAM" id="SSF54001">
    <property type="entry name" value="Cysteine proteinases"/>
    <property type="match status" value="1"/>
</dbReference>
<dbReference type="PRINTS" id="PR00705">
    <property type="entry name" value="PAPAIN"/>
</dbReference>
<evidence type="ECO:0000259" key="8">
    <source>
        <dbReference type="SMART" id="SM00645"/>
    </source>
</evidence>
<dbReference type="FunFam" id="3.90.70.10:FF:000006">
    <property type="entry name" value="Cathepsin S"/>
    <property type="match status" value="1"/>
</dbReference>
<feature type="signal peptide" evidence="7">
    <location>
        <begin position="1"/>
        <end position="20"/>
    </location>
</feature>
<dbReference type="Gene3D" id="3.90.70.10">
    <property type="entry name" value="Cysteine proteinases"/>
    <property type="match status" value="1"/>
</dbReference>
<organism evidence="10 11">
    <name type="scientific">Neogobius melanostomus</name>
    <name type="common">round goby</name>
    <dbReference type="NCBI Taxonomy" id="47308"/>
    <lineage>
        <taxon>Eukaryota</taxon>
        <taxon>Metazoa</taxon>
        <taxon>Chordata</taxon>
        <taxon>Craniata</taxon>
        <taxon>Vertebrata</taxon>
        <taxon>Euteleostomi</taxon>
        <taxon>Actinopterygii</taxon>
        <taxon>Neopterygii</taxon>
        <taxon>Teleostei</taxon>
        <taxon>Neoteleostei</taxon>
        <taxon>Acanthomorphata</taxon>
        <taxon>Gobiaria</taxon>
        <taxon>Gobiiformes</taxon>
        <taxon>Gobioidei</taxon>
        <taxon>Gobiidae</taxon>
        <taxon>Benthophilinae</taxon>
        <taxon>Neogobiini</taxon>
        <taxon>Neogobius</taxon>
    </lineage>
</organism>
<comment type="similarity">
    <text evidence="1">Belongs to the peptidase C1 family.</text>
</comment>
<evidence type="ECO:0000313" key="11">
    <source>
        <dbReference type="Proteomes" id="UP000694523"/>
    </source>
</evidence>
<dbReference type="Proteomes" id="UP000694523">
    <property type="component" value="Unplaced"/>
</dbReference>
<dbReference type="PROSITE" id="PS00639">
    <property type="entry name" value="THIOL_PROTEASE_HIS"/>
    <property type="match status" value="1"/>
</dbReference>
<evidence type="ECO:0000256" key="2">
    <source>
        <dbReference type="ARBA" id="ARBA00022670"/>
    </source>
</evidence>
<reference evidence="10" key="2">
    <citation type="submission" date="2025-09" db="UniProtKB">
        <authorList>
            <consortium name="Ensembl"/>
        </authorList>
    </citation>
    <scope>IDENTIFICATION</scope>
</reference>
<dbReference type="PROSITE" id="PS00139">
    <property type="entry name" value="THIOL_PROTEASE_CYS"/>
    <property type="match status" value="1"/>
</dbReference>
<dbReference type="PROSITE" id="PS00640">
    <property type="entry name" value="THIOL_PROTEASE_ASN"/>
    <property type="match status" value="1"/>
</dbReference>
<evidence type="ECO:0000256" key="1">
    <source>
        <dbReference type="ARBA" id="ARBA00008455"/>
    </source>
</evidence>
<reference evidence="10" key="1">
    <citation type="submission" date="2025-08" db="UniProtKB">
        <authorList>
            <consortium name="Ensembl"/>
        </authorList>
    </citation>
    <scope>IDENTIFICATION</scope>
</reference>
<proteinExistence type="inferred from homology"/>
<feature type="chain" id="PRO_5034581368" evidence="7">
    <location>
        <begin position="21"/>
        <end position="331"/>
    </location>
</feature>
<dbReference type="CDD" id="cd02248">
    <property type="entry name" value="Peptidase_C1A"/>
    <property type="match status" value="1"/>
</dbReference>
<evidence type="ECO:0000256" key="3">
    <source>
        <dbReference type="ARBA" id="ARBA00022801"/>
    </source>
</evidence>
<accession>A0A8C6SCJ7</accession>
<evidence type="ECO:0000256" key="7">
    <source>
        <dbReference type="SAM" id="SignalP"/>
    </source>
</evidence>
<evidence type="ECO:0000259" key="9">
    <source>
        <dbReference type="SMART" id="SM00848"/>
    </source>
</evidence>
<dbReference type="Pfam" id="PF00112">
    <property type="entry name" value="Peptidase_C1"/>
    <property type="match status" value="1"/>
</dbReference>
<dbReference type="InterPro" id="IPR000169">
    <property type="entry name" value="Pept_cys_AS"/>
</dbReference>
<dbReference type="SMART" id="SM00645">
    <property type="entry name" value="Pept_C1"/>
    <property type="match status" value="1"/>
</dbReference>
<keyword evidence="7" id="KW-0732">Signal</keyword>
<dbReference type="InterPro" id="IPR013128">
    <property type="entry name" value="Peptidase_C1A"/>
</dbReference>
<keyword evidence="2" id="KW-0645">Protease</keyword>
<keyword evidence="5" id="KW-0865">Zymogen</keyword>
<keyword evidence="11" id="KW-1185">Reference proteome</keyword>
<evidence type="ECO:0000313" key="10">
    <source>
        <dbReference type="Ensembl" id="ENSNMLP00000004443.1"/>
    </source>
</evidence>
<feature type="domain" description="Peptidase C1A papain C-terminal" evidence="8">
    <location>
        <begin position="116"/>
        <end position="330"/>
    </location>
</feature>
<dbReference type="AlphaFoldDB" id="A0A8C6SCJ7"/>
<evidence type="ECO:0000256" key="6">
    <source>
        <dbReference type="ARBA" id="ARBA00023157"/>
    </source>
</evidence>
<dbReference type="GO" id="GO:0008234">
    <property type="term" value="F:cysteine-type peptidase activity"/>
    <property type="evidence" value="ECO:0007669"/>
    <property type="project" value="UniProtKB-KW"/>
</dbReference>
<dbReference type="InterPro" id="IPR039417">
    <property type="entry name" value="Peptidase_C1A_papain-like"/>
</dbReference>
<keyword evidence="4" id="KW-0788">Thiol protease</keyword>
<keyword evidence="3" id="KW-0378">Hydrolase</keyword>
<dbReference type="InterPro" id="IPR038765">
    <property type="entry name" value="Papain-like_cys_pep_sf"/>
</dbReference>
<evidence type="ECO:0000256" key="4">
    <source>
        <dbReference type="ARBA" id="ARBA00022807"/>
    </source>
</evidence>
<dbReference type="SMART" id="SM00848">
    <property type="entry name" value="Inhibitor_I29"/>
    <property type="match status" value="1"/>
</dbReference>